<organism evidence="3 5">
    <name type="scientific">Chryseobacterium contaminans</name>
    <dbReference type="NCBI Taxonomy" id="1423959"/>
    <lineage>
        <taxon>Bacteria</taxon>
        <taxon>Pseudomonadati</taxon>
        <taxon>Bacteroidota</taxon>
        <taxon>Flavobacteriia</taxon>
        <taxon>Flavobacteriales</taxon>
        <taxon>Weeksellaceae</taxon>
        <taxon>Chryseobacterium group</taxon>
        <taxon>Chryseobacterium</taxon>
    </lineage>
</organism>
<reference evidence="3 5" key="2">
    <citation type="submission" date="2016-11" db="EMBL/GenBank/DDBJ databases">
        <authorList>
            <person name="Jaros S."/>
            <person name="Januszkiewicz K."/>
            <person name="Wedrychowicz H."/>
        </authorList>
    </citation>
    <scope>NUCLEOTIDE SEQUENCE [LARGE SCALE GENOMIC DNA]</scope>
    <source>
        <strain evidence="3 5">DSM 27621</strain>
    </source>
</reference>
<dbReference type="AlphaFoldDB" id="A0A1M7BE96"/>
<proteinExistence type="predicted"/>
<name>A0A1M7BE96_9FLAO</name>
<evidence type="ECO:0000313" key="4">
    <source>
        <dbReference type="Proteomes" id="UP000093508"/>
    </source>
</evidence>
<evidence type="ECO:0000313" key="5">
    <source>
        <dbReference type="Proteomes" id="UP000184069"/>
    </source>
</evidence>
<feature type="signal peptide" evidence="1">
    <location>
        <begin position="1"/>
        <end position="29"/>
    </location>
</feature>
<dbReference type="EMBL" id="FRBM01000004">
    <property type="protein sequence ID" value="SHL53273.1"/>
    <property type="molecule type" value="Genomic_DNA"/>
</dbReference>
<evidence type="ECO:0000313" key="3">
    <source>
        <dbReference type="EMBL" id="SHL53273.1"/>
    </source>
</evidence>
<dbReference type="Proteomes" id="UP000093508">
    <property type="component" value="Unassembled WGS sequence"/>
</dbReference>
<dbReference type="Proteomes" id="UP000184069">
    <property type="component" value="Unassembled WGS sequence"/>
</dbReference>
<dbReference type="RefSeq" id="WP_066698583.1">
    <property type="nucleotide sequence ID" value="NZ_FRBM01000004.1"/>
</dbReference>
<keyword evidence="4" id="KW-1185">Reference proteome</keyword>
<gene>
    <name evidence="2" type="ORF">BBH99_02500</name>
    <name evidence="3" type="ORF">SAMN05444407_104337</name>
</gene>
<protein>
    <submittedName>
        <fullName evidence="3">Uncharacterized protein</fullName>
    </submittedName>
</protein>
<keyword evidence="1" id="KW-0732">Signal</keyword>
<sequence length="144" mass="15828">MKQFYNLKSLLRLSSLFVLLFSVITVVNSCKKDDDDEFQDHVVQFVAKATTGSELISVVTQVGTAQNTIYSTPTTPLKEGWTSGEMWVNSSQAQINFAANAMLPQDNSELTITLMIDGEVVRTAKVTGKGDNKVAKLAYSFLEP</sequence>
<dbReference type="EMBL" id="MAYF01000323">
    <property type="protein sequence ID" value="OCA76603.1"/>
    <property type="molecule type" value="Genomic_DNA"/>
</dbReference>
<evidence type="ECO:0000256" key="1">
    <source>
        <dbReference type="SAM" id="SignalP"/>
    </source>
</evidence>
<evidence type="ECO:0000313" key="2">
    <source>
        <dbReference type="EMBL" id="OCA76603.1"/>
    </source>
</evidence>
<feature type="chain" id="PRO_5009924092" evidence="1">
    <location>
        <begin position="30"/>
        <end position="144"/>
    </location>
</feature>
<dbReference type="OrthoDB" id="1273425at2"/>
<reference evidence="2 4" key="1">
    <citation type="submission" date="2016-07" db="EMBL/GenBank/DDBJ databases">
        <authorList>
            <person name="Jeong J.-J."/>
            <person name="Kim D.W."/>
            <person name="Sang M.K."/>
            <person name="Choi I.-G."/>
            <person name="Kim K.D."/>
        </authorList>
    </citation>
    <scope>NUCLEOTIDE SEQUENCE [LARGE SCALE GENOMIC DNA]</scope>
    <source>
        <strain evidence="2 4">C-26</strain>
    </source>
</reference>
<accession>A0A1M7BE96</accession>